<dbReference type="CDD" id="cd05402">
    <property type="entry name" value="NT_PAP_TUTase"/>
    <property type="match status" value="1"/>
</dbReference>
<dbReference type="SUPFAM" id="SSF55003">
    <property type="entry name" value="PAP/Archaeal CCA-adding enzyme, C-terminal domain"/>
    <property type="match status" value="1"/>
</dbReference>
<feature type="domain" description="Poly(A) polymerase nucleotidyltransferase" evidence="15">
    <location>
        <begin position="105"/>
        <end position="285"/>
    </location>
</feature>
<keyword evidence="6" id="KW-0507">mRNA processing</keyword>
<evidence type="ECO:0000256" key="3">
    <source>
        <dbReference type="ARBA" id="ARBA00004123"/>
    </source>
</evidence>
<dbReference type="Gene3D" id="3.30.460.10">
    <property type="entry name" value="Beta Polymerase, domain 2"/>
    <property type="match status" value="1"/>
</dbReference>
<dbReference type="SUPFAM" id="SSF81301">
    <property type="entry name" value="Nucleotidyltransferase"/>
    <property type="match status" value="1"/>
</dbReference>
<evidence type="ECO:0000256" key="9">
    <source>
        <dbReference type="ARBA" id="ARBA00022723"/>
    </source>
</evidence>
<feature type="domain" description="Poly(A) polymerase central" evidence="14">
    <location>
        <begin position="291"/>
        <end position="427"/>
    </location>
</feature>
<comment type="subcellular location">
    <subcellularLocation>
        <location evidence="3">Nucleus</location>
    </subcellularLocation>
</comment>
<keyword evidence="13" id="KW-0539">Nucleus</keyword>
<evidence type="ECO:0000256" key="12">
    <source>
        <dbReference type="ARBA" id="ARBA00022842"/>
    </source>
</evidence>
<dbReference type="GO" id="GO:0046872">
    <property type="term" value="F:metal ion binding"/>
    <property type="evidence" value="ECO:0007669"/>
    <property type="project" value="UniProtKB-KW"/>
</dbReference>
<comment type="cofactor">
    <cofactor evidence="1">
        <name>Mn(2+)</name>
        <dbReference type="ChEBI" id="CHEBI:29035"/>
    </cofactor>
</comment>
<keyword evidence="12" id="KW-0460">Magnesium</keyword>
<dbReference type="GO" id="GO:0005634">
    <property type="term" value="C:nucleus"/>
    <property type="evidence" value="ECO:0007669"/>
    <property type="project" value="UniProtKB-SubCell"/>
</dbReference>
<evidence type="ECO:0000256" key="6">
    <source>
        <dbReference type="ARBA" id="ARBA00022664"/>
    </source>
</evidence>
<dbReference type="Gene3D" id="3.30.70.590">
    <property type="entry name" value="Poly(A) polymerase predicted RNA binding domain"/>
    <property type="match status" value="1"/>
</dbReference>
<keyword evidence="8" id="KW-0548">Nucleotidyltransferase</keyword>
<keyword evidence="9" id="KW-0479">Metal-binding</keyword>
<sequence>MILSRLFDRNVSPIFLVNFVKAYAYHSNRSLDNNNFNDARLPYHFADPRRLLLNPSPVVVVPQQPPVFLVNPNLIPYNPPPPPPPPPGPPFVFIPLNPSVLIQMEEERSMSLRQLIDEEGLVPSADEEEKRRDVIRKLEQIVMAWAKKVAWQRRFPKEQIAETSATVLTYGSYGLGVHGSESDIDALCVGPYFATMAEDFFVVLRNMLKNRPEVTEIHCVKDAKVPLMRLKFDGILIDLPFAQLKVLSVPENVDVLNPFFLKDIDETSWKSLSGVRANKCILQIVPDLEIFQSVLRCIKLWAKCRGVYGNLNGFLGGVHLATLVAFVCQTNSTGSISSIVSSFFKTYAFWPWPTPVMLHDSASPAGGYRNETRSFMPIQLPSSRHEYCHSNITKSTFFKIRAELLRAHNLTRDLLRPDFDWHILFERFPYSRKYGRFVKVYLSASNQDELGDWTGWVKSRFRSLILKLEEVQGLCDPNPCEYGDMDAAEPNVVFYWGLQPGRANYLDIKYVEKDFLENINNSYQGSPGRMELSIIQASQLSSNAQSDTGTGKKTKACWKINDYHQPRIPVYSQHMPHYFIGYMEAN</sequence>
<accession>A0AAD9WUZ4</accession>
<evidence type="ECO:0000256" key="2">
    <source>
        <dbReference type="ARBA" id="ARBA00001946"/>
    </source>
</evidence>
<dbReference type="PANTHER" id="PTHR10682">
    <property type="entry name" value="POLY A POLYMERASE"/>
    <property type="match status" value="1"/>
</dbReference>
<evidence type="ECO:0000256" key="7">
    <source>
        <dbReference type="ARBA" id="ARBA00022679"/>
    </source>
</evidence>
<keyword evidence="11" id="KW-0067">ATP-binding</keyword>
<dbReference type="FunFam" id="3.30.460.10:FF:000002">
    <property type="entry name" value="Poly(A) polymerase alpha, putative"/>
    <property type="match status" value="1"/>
</dbReference>
<dbReference type="InterPro" id="IPR007012">
    <property type="entry name" value="PolA_pol_cen_dom"/>
</dbReference>
<name>A0AAD9WUZ4_9ROSI</name>
<dbReference type="AlphaFoldDB" id="A0AAD9WUZ4"/>
<evidence type="ECO:0000313" key="17">
    <source>
        <dbReference type="Proteomes" id="UP001280121"/>
    </source>
</evidence>
<keyword evidence="10" id="KW-0547">Nucleotide-binding</keyword>
<comment type="caution">
    <text evidence="16">The sequence shown here is derived from an EMBL/GenBank/DDBJ whole genome shotgun (WGS) entry which is preliminary data.</text>
</comment>
<dbReference type="GO" id="GO:0006397">
    <property type="term" value="P:mRNA processing"/>
    <property type="evidence" value="ECO:0007669"/>
    <property type="project" value="UniProtKB-KW"/>
</dbReference>
<gene>
    <name evidence="16" type="ORF">Ddye_019341</name>
</gene>
<dbReference type="FunFam" id="3.30.70.590:FF:000005">
    <property type="entry name" value="Nuclear poly(A) polymerase 3"/>
    <property type="match status" value="1"/>
</dbReference>
<evidence type="ECO:0000259" key="14">
    <source>
        <dbReference type="Pfam" id="PF04928"/>
    </source>
</evidence>
<dbReference type="SUPFAM" id="SSF81631">
    <property type="entry name" value="PAP/OAS1 substrate-binding domain"/>
    <property type="match status" value="1"/>
</dbReference>
<comment type="similarity">
    <text evidence="4">Belongs to the poly(A) polymerase family.</text>
</comment>
<dbReference type="InterPro" id="IPR048840">
    <property type="entry name" value="PolA_pol_NTPase"/>
</dbReference>
<comment type="cofactor">
    <cofactor evidence="2">
        <name>Mg(2+)</name>
        <dbReference type="ChEBI" id="CHEBI:18420"/>
    </cofactor>
</comment>
<dbReference type="GO" id="GO:0005524">
    <property type="term" value="F:ATP binding"/>
    <property type="evidence" value="ECO:0007669"/>
    <property type="project" value="UniProtKB-KW"/>
</dbReference>
<keyword evidence="7" id="KW-0808">Transferase</keyword>
<dbReference type="EMBL" id="JANJYI010000006">
    <property type="protein sequence ID" value="KAK2644146.1"/>
    <property type="molecule type" value="Genomic_DNA"/>
</dbReference>
<dbReference type="GO" id="GO:0031123">
    <property type="term" value="P:RNA 3'-end processing"/>
    <property type="evidence" value="ECO:0007669"/>
    <property type="project" value="InterPro"/>
</dbReference>
<dbReference type="GO" id="GO:0003723">
    <property type="term" value="F:RNA binding"/>
    <property type="evidence" value="ECO:0007669"/>
    <property type="project" value="InterPro"/>
</dbReference>
<keyword evidence="17" id="KW-1185">Reference proteome</keyword>
<dbReference type="Proteomes" id="UP001280121">
    <property type="component" value="Unassembled WGS sequence"/>
</dbReference>
<evidence type="ECO:0000256" key="10">
    <source>
        <dbReference type="ARBA" id="ARBA00022741"/>
    </source>
</evidence>
<dbReference type="Pfam" id="PF20750">
    <property type="entry name" value="PAP_NTPase"/>
    <property type="match status" value="1"/>
</dbReference>
<dbReference type="EC" id="2.7.7.19" evidence="5"/>
<evidence type="ECO:0000256" key="8">
    <source>
        <dbReference type="ARBA" id="ARBA00022695"/>
    </source>
</evidence>
<proteinExistence type="inferred from homology"/>
<dbReference type="InterPro" id="IPR011068">
    <property type="entry name" value="NuclTrfase_I-like_C"/>
</dbReference>
<evidence type="ECO:0000256" key="1">
    <source>
        <dbReference type="ARBA" id="ARBA00001936"/>
    </source>
</evidence>
<evidence type="ECO:0000313" key="16">
    <source>
        <dbReference type="EMBL" id="KAK2644146.1"/>
    </source>
</evidence>
<evidence type="ECO:0000259" key="15">
    <source>
        <dbReference type="Pfam" id="PF20750"/>
    </source>
</evidence>
<dbReference type="Gene3D" id="1.10.1410.10">
    <property type="match status" value="1"/>
</dbReference>
<evidence type="ECO:0000256" key="5">
    <source>
        <dbReference type="ARBA" id="ARBA00012388"/>
    </source>
</evidence>
<dbReference type="GO" id="GO:1990817">
    <property type="term" value="F:poly(A) RNA polymerase activity"/>
    <property type="evidence" value="ECO:0007669"/>
    <property type="project" value="UniProtKB-EC"/>
</dbReference>
<dbReference type="InterPro" id="IPR043519">
    <property type="entry name" value="NT_sf"/>
</dbReference>
<protein>
    <recommendedName>
        <fullName evidence="5">polynucleotide adenylyltransferase</fullName>
        <ecNumber evidence="5">2.7.7.19</ecNumber>
    </recommendedName>
</protein>
<evidence type="ECO:0000256" key="4">
    <source>
        <dbReference type="ARBA" id="ARBA00010912"/>
    </source>
</evidence>
<evidence type="ECO:0000256" key="11">
    <source>
        <dbReference type="ARBA" id="ARBA00022840"/>
    </source>
</evidence>
<reference evidence="16" key="1">
    <citation type="journal article" date="2023" name="Plant J.">
        <title>Genome sequences and population genomics provide insights into the demographic history, inbreeding, and mutation load of two 'living fossil' tree species of Dipteronia.</title>
        <authorList>
            <person name="Feng Y."/>
            <person name="Comes H.P."/>
            <person name="Chen J."/>
            <person name="Zhu S."/>
            <person name="Lu R."/>
            <person name="Zhang X."/>
            <person name="Li P."/>
            <person name="Qiu J."/>
            <person name="Olsen K.M."/>
            <person name="Qiu Y."/>
        </authorList>
    </citation>
    <scope>NUCLEOTIDE SEQUENCE</scope>
    <source>
        <strain evidence="16">KIB01</strain>
    </source>
</reference>
<dbReference type="PANTHER" id="PTHR10682:SF33">
    <property type="entry name" value="NUCLEAR POLY(A) POLYMERASE 3"/>
    <property type="match status" value="1"/>
</dbReference>
<organism evidence="16 17">
    <name type="scientific">Dipteronia dyeriana</name>
    <dbReference type="NCBI Taxonomy" id="168575"/>
    <lineage>
        <taxon>Eukaryota</taxon>
        <taxon>Viridiplantae</taxon>
        <taxon>Streptophyta</taxon>
        <taxon>Embryophyta</taxon>
        <taxon>Tracheophyta</taxon>
        <taxon>Spermatophyta</taxon>
        <taxon>Magnoliopsida</taxon>
        <taxon>eudicotyledons</taxon>
        <taxon>Gunneridae</taxon>
        <taxon>Pentapetalae</taxon>
        <taxon>rosids</taxon>
        <taxon>malvids</taxon>
        <taxon>Sapindales</taxon>
        <taxon>Sapindaceae</taxon>
        <taxon>Hippocastanoideae</taxon>
        <taxon>Acereae</taxon>
        <taxon>Dipteronia</taxon>
    </lineage>
</organism>
<evidence type="ECO:0000256" key="13">
    <source>
        <dbReference type="ARBA" id="ARBA00023242"/>
    </source>
</evidence>
<dbReference type="Pfam" id="PF04928">
    <property type="entry name" value="PAP_central"/>
    <property type="match status" value="1"/>
</dbReference>